<reference evidence="1" key="1">
    <citation type="journal article" date="2014" name="Front. Microbiol.">
        <title>High frequency of phylogenetically diverse reductive dehalogenase-homologous genes in deep subseafloor sedimentary metagenomes.</title>
        <authorList>
            <person name="Kawai M."/>
            <person name="Futagami T."/>
            <person name="Toyoda A."/>
            <person name="Takaki Y."/>
            <person name="Nishi S."/>
            <person name="Hori S."/>
            <person name="Arai W."/>
            <person name="Tsubouchi T."/>
            <person name="Morono Y."/>
            <person name="Uchiyama I."/>
            <person name="Ito T."/>
            <person name="Fujiyama A."/>
            <person name="Inagaki F."/>
            <person name="Takami H."/>
        </authorList>
    </citation>
    <scope>NUCLEOTIDE SEQUENCE</scope>
    <source>
        <strain evidence="1">Expedition CK06-06</strain>
    </source>
</reference>
<dbReference type="EMBL" id="BARW01011770">
    <property type="protein sequence ID" value="GAI76504.1"/>
    <property type="molecule type" value="Genomic_DNA"/>
</dbReference>
<proteinExistence type="predicted"/>
<gene>
    <name evidence="1" type="ORF">S12H4_22533</name>
</gene>
<name>X1T955_9ZZZZ</name>
<organism evidence="1">
    <name type="scientific">marine sediment metagenome</name>
    <dbReference type="NCBI Taxonomy" id="412755"/>
    <lineage>
        <taxon>unclassified sequences</taxon>
        <taxon>metagenomes</taxon>
        <taxon>ecological metagenomes</taxon>
    </lineage>
</organism>
<protein>
    <submittedName>
        <fullName evidence="1">Uncharacterized protein</fullName>
    </submittedName>
</protein>
<accession>X1T955</accession>
<sequence length="130" mass="14025">MVSAYKWGGIAFDDYSLSKVLILPSNAYNGNEVTFHAENGSNYRVPSGKVFIVGYWFYDIWTALTTLGLVGESTSVDNALTKIVIRRYSGKGYADIMAVFTALKYVTAATTSATNPIEAGTTLFGVEVAA</sequence>
<comment type="caution">
    <text evidence="1">The sequence shown here is derived from an EMBL/GenBank/DDBJ whole genome shotgun (WGS) entry which is preliminary data.</text>
</comment>
<evidence type="ECO:0000313" key="1">
    <source>
        <dbReference type="EMBL" id="GAI76504.1"/>
    </source>
</evidence>
<dbReference type="AlphaFoldDB" id="X1T955"/>